<dbReference type="EMBL" id="AUXZ01000064">
    <property type="protein sequence ID" value="KZN52119.1"/>
    <property type="molecule type" value="Genomic_DNA"/>
</dbReference>
<evidence type="ECO:0000313" key="1">
    <source>
        <dbReference type="EMBL" id="KZN52119.1"/>
    </source>
</evidence>
<reference evidence="1 2" key="1">
    <citation type="submission" date="2013-07" db="EMBL/GenBank/DDBJ databases">
        <title>Comparative Genomic and Metabolomic Analysis of Twelve Strains of Pseudoalteromonas luteoviolacea.</title>
        <authorList>
            <person name="Vynne N.G."/>
            <person name="Mansson M."/>
            <person name="Gram L."/>
        </authorList>
    </citation>
    <scope>NUCLEOTIDE SEQUENCE [LARGE SCALE GENOMIC DNA]</scope>
    <source>
        <strain evidence="1 2">H33</strain>
    </source>
</reference>
<accession>A0A161Y8D0</accession>
<dbReference type="Proteomes" id="UP000076503">
    <property type="component" value="Unassembled WGS sequence"/>
</dbReference>
<dbReference type="AlphaFoldDB" id="A0A161Y8D0"/>
<organism evidence="1 2">
    <name type="scientific">Pseudoalteromonas luteoviolacea H33</name>
    <dbReference type="NCBI Taxonomy" id="1365251"/>
    <lineage>
        <taxon>Bacteria</taxon>
        <taxon>Pseudomonadati</taxon>
        <taxon>Pseudomonadota</taxon>
        <taxon>Gammaproteobacteria</taxon>
        <taxon>Alteromonadales</taxon>
        <taxon>Pseudoalteromonadaceae</taxon>
        <taxon>Pseudoalteromonas</taxon>
    </lineage>
</organism>
<evidence type="ECO:0000313" key="2">
    <source>
        <dbReference type="Proteomes" id="UP000076503"/>
    </source>
</evidence>
<comment type="caution">
    <text evidence="1">The sequence shown here is derived from an EMBL/GenBank/DDBJ whole genome shotgun (WGS) entry which is preliminary data.</text>
</comment>
<sequence length="55" mass="6575">MHWLDAGKVCYFFNFNDFFHIFHHQKSTRYVWGYAVLIEQISARINRLISIGVAL</sequence>
<gene>
    <name evidence="1" type="ORF">N476_01940</name>
</gene>
<name>A0A161Y8D0_9GAMM</name>
<dbReference type="PATRIC" id="fig|1365251.3.peg.1550"/>
<proteinExistence type="predicted"/>
<protein>
    <submittedName>
        <fullName evidence="1">Uncharacterized protein</fullName>
    </submittedName>
</protein>